<name>A0A9D1NEE6_9FIRM</name>
<gene>
    <name evidence="1" type="ORF">IAA62_00560</name>
</gene>
<dbReference type="AlphaFoldDB" id="A0A9D1NEE6"/>
<dbReference type="EMBL" id="DVOJ01000003">
    <property type="protein sequence ID" value="HIV01036.1"/>
    <property type="molecule type" value="Genomic_DNA"/>
</dbReference>
<evidence type="ECO:0000313" key="1">
    <source>
        <dbReference type="EMBL" id="HIV01036.1"/>
    </source>
</evidence>
<dbReference type="Proteomes" id="UP000886861">
    <property type="component" value="Unassembled WGS sequence"/>
</dbReference>
<protein>
    <submittedName>
        <fullName evidence="1">Uncharacterized protein</fullName>
    </submittedName>
</protein>
<comment type="caution">
    <text evidence="1">The sequence shown here is derived from an EMBL/GenBank/DDBJ whole genome shotgun (WGS) entry which is preliminary data.</text>
</comment>
<organism evidence="1 2">
    <name type="scientific">Candidatus Caccopulliclostridium gallistercoris</name>
    <dbReference type="NCBI Taxonomy" id="2840719"/>
    <lineage>
        <taxon>Bacteria</taxon>
        <taxon>Bacillati</taxon>
        <taxon>Bacillota</taxon>
        <taxon>Clostridia</taxon>
        <taxon>Candidatus Caccopulliclostridium</taxon>
    </lineage>
</organism>
<accession>A0A9D1NEE6</accession>
<reference evidence="1" key="1">
    <citation type="submission" date="2020-10" db="EMBL/GenBank/DDBJ databases">
        <authorList>
            <person name="Gilroy R."/>
        </authorList>
    </citation>
    <scope>NUCLEOTIDE SEQUENCE</scope>
    <source>
        <strain evidence="1">CHK186-9395</strain>
    </source>
</reference>
<reference evidence="1" key="2">
    <citation type="journal article" date="2021" name="PeerJ">
        <title>Extensive microbial diversity within the chicken gut microbiome revealed by metagenomics and culture.</title>
        <authorList>
            <person name="Gilroy R."/>
            <person name="Ravi A."/>
            <person name="Getino M."/>
            <person name="Pursley I."/>
            <person name="Horton D.L."/>
            <person name="Alikhan N.F."/>
            <person name="Baker D."/>
            <person name="Gharbi K."/>
            <person name="Hall N."/>
            <person name="Watson M."/>
            <person name="Adriaenssens E.M."/>
            <person name="Foster-Nyarko E."/>
            <person name="Jarju S."/>
            <person name="Secka A."/>
            <person name="Antonio M."/>
            <person name="Oren A."/>
            <person name="Chaudhuri R.R."/>
            <person name="La Ragione R."/>
            <person name="Hildebrand F."/>
            <person name="Pallen M.J."/>
        </authorList>
    </citation>
    <scope>NUCLEOTIDE SEQUENCE</scope>
    <source>
        <strain evidence="1">CHK186-9395</strain>
    </source>
</reference>
<sequence>MASNFYSNAKSIIAPERVKQGYFVDRKIITFKHRDYDKKTTTYKIVELIPKKGKKIQ</sequence>
<evidence type="ECO:0000313" key="2">
    <source>
        <dbReference type="Proteomes" id="UP000886861"/>
    </source>
</evidence>
<proteinExistence type="predicted"/>